<dbReference type="InterPro" id="IPR001356">
    <property type="entry name" value="HD"/>
</dbReference>
<comment type="subcellular location">
    <subcellularLocation>
        <location evidence="4">Nucleus</location>
    </subcellularLocation>
</comment>
<keyword evidence="1 4" id="KW-0238">DNA-binding</keyword>
<keyword evidence="8" id="KW-1185">Reference proteome</keyword>
<evidence type="ECO:0000259" key="6">
    <source>
        <dbReference type="PROSITE" id="PS50071"/>
    </source>
</evidence>
<dbReference type="InterPro" id="IPR008422">
    <property type="entry name" value="KN_HD"/>
</dbReference>
<evidence type="ECO:0000313" key="7">
    <source>
        <dbReference type="EMBL" id="KAK5781155.1"/>
    </source>
</evidence>
<comment type="caution">
    <text evidence="7">The sequence shown here is derived from an EMBL/GenBank/DDBJ whole genome shotgun (WGS) entry which is preliminary data.</text>
</comment>
<dbReference type="PROSITE" id="PS50071">
    <property type="entry name" value="HOMEOBOX_2"/>
    <property type="match status" value="1"/>
</dbReference>
<dbReference type="SMART" id="SM00389">
    <property type="entry name" value="HOX"/>
    <property type="match status" value="1"/>
</dbReference>
<dbReference type="Gene3D" id="1.10.10.60">
    <property type="entry name" value="Homeodomain-like"/>
    <property type="match status" value="1"/>
</dbReference>
<dbReference type="InterPro" id="IPR009057">
    <property type="entry name" value="Homeodomain-like_sf"/>
</dbReference>
<protein>
    <recommendedName>
        <fullName evidence="6">Homeobox domain-containing protein</fullName>
    </recommendedName>
</protein>
<dbReference type="SUPFAM" id="SSF46689">
    <property type="entry name" value="Homeodomain-like"/>
    <property type="match status" value="1"/>
</dbReference>
<sequence length="333" mass="37606">MNYQNQRVELPSIQNIFNIINNDLSNNRNSSNNALDELSAASRFVTPQPSYRYPKRDVLLPPSPASSNHLYQSVPNTMPPFPSPIPSTRNFNNVFTTKPNASINEISHLIHNNKNYTTSIKYYNNMYSNPQQRFSANIVTSNNNSNRLKTSPPTSPLSYPVSSPSIMDNKQVAGQLGFQSIPNSPSMGGSLIHVKINKDNKSSADMFNRKTAKSNNRNSNNNNENIDTNKTSKQMIGTNKVTKKTSTKRSNLPKKTVEILNSWLLSHLHDPYPSPEEKLELLEQTGLTKVQLSNWFINVRRRKVFVDQANHNHGNTKSIHRHPHNNANTKITS</sequence>
<dbReference type="GO" id="GO:0003677">
    <property type="term" value="F:DNA binding"/>
    <property type="evidence" value="ECO:0007669"/>
    <property type="project" value="UniProtKB-UniRule"/>
</dbReference>
<keyword evidence="2 4" id="KW-0371">Homeobox</keyword>
<feature type="domain" description="Homeobox" evidence="6">
    <location>
        <begin position="243"/>
        <end position="306"/>
    </location>
</feature>
<dbReference type="InterPro" id="IPR050224">
    <property type="entry name" value="TALE_homeobox"/>
</dbReference>
<dbReference type="PANTHER" id="PTHR11850">
    <property type="entry name" value="HOMEOBOX PROTEIN TRANSCRIPTION FACTORS"/>
    <property type="match status" value="1"/>
</dbReference>
<name>A0AAN8A9E6_9SACH</name>
<proteinExistence type="predicted"/>
<evidence type="ECO:0000256" key="5">
    <source>
        <dbReference type="SAM" id="MobiDB-lite"/>
    </source>
</evidence>
<evidence type="ECO:0000256" key="3">
    <source>
        <dbReference type="ARBA" id="ARBA00023242"/>
    </source>
</evidence>
<dbReference type="Pfam" id="PF05920">
    <property type="entry name" value="Homeobox_KN"/>
    <property type="match status" value="1"/>
</dbReference>
<feature type="region of interest" description="Disordered" evidence="5">
    <location>
        <begin position="312"/>
        <end position="333"/>
    </location>
</feature>
<keyword evidence="3 4" id="KW-0539">Nucleus</keyword>
<feature type="region of interest" description="Disordered" evidence="5">
    <location>
        <begin position="210"/>
        <end position="233"/>
    </location>
</feature>
<evidence type="ECO:0000256" key="1">
    <source>
        <dbReference type="ARBA" id="ARBA00023125"/>
    </source>
</evidence>
<feature type="compositionally biased region" description="Low complexity" evidence="5">
    <location>
        <begin position="213"/>
        <end position="232"/>
    </location>
</feature>
<dbReference type="EMBL" id="JAWIZZ010000038">
    <property type="protein sequence ID" value="KAK5781155.1"/>
    <property type="molecule type" value="Genomic_DNA"/>
</dbReference>
<dbReference type="GO" id="GO:0006355">
    <property type="term" value="P:regulation of DNA-templated transcription"/>
    <property type="evidence" value="ECO:0007669"/>
    <property type="project" value="InterPro"/>
</dbReference>
<dbReference type="Proteomes" id="UP001306508">
    <property type="component" value="Unassembled WGS sequence"/>
</dbReference>
<dbReference type="CDD" id="cd00086">
    <property type="entry name" value="homeodomain"/>
    <property type="match status" value="1"/>
</dbReference>
<accession>A0AAN8A9E6</accession>
<gene>
    <name evidence="7" type="ORF">RI543_001548</name>
</gene>
<reference evidence="8" key="1">
    <citation type="submission" date="2023-07" db="EMBL/GenBank/DDBJ databases">
        <title>A draft genome of Kazachstania heterogenica Y-27499.</title>
        <authorList>
            <person name="Donic C."/>
            <person name="Kralova J.S."/>
            <person name="Fidel L."/>
            <person name="Ben-Dor S."/>
            <person name="Jung S."/>
        </authorList>
    </citation>
    <scope>NUCLEOTIDE SEQUENCE [LARGE SCALE GENOMIC DNA]</scope>
    <source>
        <strain evidence="8">Y27499</strain>
    </source>
</reference>
<evidence type="ECO:0000256" key="2">
    <source>
        <dbReference type="ARBA" id="ARBA00023155"/>
    </source>
</evidence>
<feature type="DNA-binding region" description="Homeobox" evidence="4">
    <location>
        <begin position="245"/>
        <end position="307"/>
    </location>
</feature>
<dbReference type="AlphaFoldDB" id="A0AAN8A9E6"/>
<organism evidence="7 8">
    <name type="scientific">Arxiozyma heterogenica</name>
    <dbReference type="NCBI Taxonomy" id="278026"/>
    <lineage>
        <taxon>Eukaryota</taxon>
        <taxon>Fungi</taxon>
        <taxon>Dikarya</taxon>
        <taxon>Ascomycota</taxon>
        <taxon>Saccharomycotina</taxon>
        <taxon>Saccharomycetes</taxon>
        <taxon>Saccharomycetales</taxon>
        <taxon>Saccharomycetaceae</taxon>
        <taxon>Arxiozyma</taxon>
    </lineage>
</organism>
<dbReference type="GO" id="GO:0005634">
    <property type="term" value="C:nucleus"/>
    <property type="evidence" value="ECO:0007669"/>
    <property type="project" value="UniProtKB-SubCell"/>
</dbReference>
<evidence type="ECO:0000313" key="8">
    <source>
        <dbReference type="Proteomes" id="UP001306508"/>
    </source>
</evidence>
<evidence type="ECO:0000256" key="4">
    <source>
        <dbReference type="PROSITE-ProRule" id="PRU00108"/>
    </source>
</evidence>